<protein>
    <submittedName>
        <fullName evidence="1">Uncharacterized protein</fullName>
    </submittedName>
</protein>
<reference evidence="1" key="2">
    <citation type="journal article" date="2015" name="Fish Shellfish Immunol.">
        <title>Early steps in the European eel (Anguilla anguilla)-Vibrio vulnificus interaction in the gills: Role of the RtxA13 toxin.</title>
        <authorList>
            <person name="Callol A."/>
            <person name="Pajuelo D."/>
            <person name="Ebbesson L."/>
            <person name="Teles M."/>
            <person name="MacKenzie S."/>
            <person name="Amaro C."/>
        </authorList>
    </citation>
    <scope>NUCLEOTIDE SEQUENCE</scope>
</reference>
<evidence type="ECO:0000313" key="1">
    <source>
        <dbReference type="EMBL" id="JAH94428.1"/>
    </source>
</evidence>
<name>A0A0E9WYB1_ANGAN</name>
<sequence length="75" mass="8753">MMSQRHRQPPCSRSSVRRVMFCIQFALRFCVQFSCLNICLRFTVGLSGIFFVDDLCIQAGYCLNLNLQVHNINEY</sequence>
<reference evidence="1" key="1">
    <citation type="submission" date="2014-11" db="EMBL/GenBank/DDBJ databases">
        <authorList>
            <person name="Amaro Gonzalez C."/>
        </authorList>
    </citation>
    <scope>NUCLEOTIDE SEQUENCE</scope>
</reference>
<proteinExistence type="predicted"/>
<accession>A0A0E9WYB1</accession>
<dbReference type="AlphaFoldDB" id="A0A0E9WYB1"/>
<dbReference type="EMBL" id="GBXM01014149">
    <property type="protein sequence ID" value="JAH94428.1"/>
    <property type="molecule type" value="Transcribed_RNA"/>
</dbReference>
<organism evidence="1">
    <name type="scientific">Anguilla anguilla</name>
    <name type="common">European freshwater eel</name>
    <name type="synonym">Muraena anguilla</name>
    <dbReference type="NCBI Taxonomy" id="7936"/>
    <lineage>
        <taxon>Eukaryota</taxon>
        <taxon>Metazoa</taxon>
        <taxon>Chordata</taxon>
        <taxon>Craniata</taxon>
        <taxon>Vertebrata</taxon>
        <taxon>Euteleostomi</taxon>
        <taxon>Actinopterygii</taxon>
        <taxon>Neopterygii</taxon>
        <taxon>Teleostei</taxon>
        <taxon>Anguilliformes</taxon>
        <taxon>Anguillidae</taxon>
        <taxon>Anguilla</taxon>
    </lineage>
</organism>